<name>A0A7X5ZV33_9SPHN</name>
<sequence>MTDTSDDEMGAAKWGAHRVSVRGVRSREMAQLLEDTAKFVRENWPVDDRDDSFEMMYKRTDLGDFVIVDYRA</sequence>
<accession>A0A7X5ZV33</accession>
<protein>
    <submittedName>
        <fullName evidence="1">Uncharacterized protein</fullName>
    </submittedName>
</protein>
<evidence type="ECO:0000313" key="1">
    <source>
        <dbReference type="EMBL" id="NIJ63988.1"/>
    </source>
</evidence>
<evidence type="ECO:0000313" key="2">
    <source>
        <dbReference type="Proteomes" id="UP000564677"/>
    </source>
</evidence>
<proteinExistence type="predicted"/>
<gene>
    <name evidence="1" type="ORF">FHR20_000919</name>
</gene>
<dbReference type="Proteomes" id="UP000564677">
    <property type="component" value="Unassembled WGS sequence"/>
</dbReference>
<reference evidence="1 2" key="1">
    <citation type="submission" date="2020-03" db="EMBL/GenBank/DDBJ databases">
        <title>Genomic Encyclopedia of Type Strains, Phase IV (KMG-IV): sequencing the most valuable type-strain genomes for metagenomic binning, comparative biology and taxonomic classification.</title>
        <authorList>
            <person name="Goeker M."/>
        </authorList>
    </citation>
    <scope>NUCLEOTIDE SEQUENCE [LARGE SCALE GENOMIC DNA]</scope>
    <source>
        <strain evidence="1 2">DSM 4733</strain>
    </source>
</reference>
<dbReference type="EMBL" id="JAASQV010000001">
    <property type="protein sequence ID" value="NIJ63988.1"/>
    <property type="molecule type" value="Genomic_DNA"/>
</dbReference>
<keyword evidence="2" id="KW-1185">Reference proteome</keyword>
<comment type="caution">
    <text evidence="1">The sequence shown here is derived from an EMBL/GenBank/DDBJ whole genome shotgun (WGS) entry which is preliminary data.</text>
</comment>
<dbReference type="RefSeq" id="WP_167298410.1">
    <property type="nucleotide sequence ID" value="NZ_JAASQV010000001.1"/>
</dbReference>
<organism evidence="1 2">
    <name type="scientific">Sphingomonas leidyi</name>
    <dbReference type="NCBI Taxonomy" id="68569"/>
    <lineage>
        <taxon>Bacteria</taxon>
        <taxon>Pseudomonadati</taxon>
        <taxon>Pseudomonadota</taxon>
        <taxon>Alphaproteobacteria</taxon>
        <taxon>Sphingomonadales</taxon>
        <taxon>Sphingomonadaceae</taxon>
        <taxon>Sphingomonas</taxon>
    </lineage>
</organism>
<dbReference type="AlphaFoldDB" id="A0A7X5ZV33"/>